<dbReference type="EMBL" id="SNUZ01000011">
    <property type="protein sequence ID" value="MCL3787926.1"/>
    <property type="molecule type" value="Genomic_DNA"/>
</dbReference>
<dbReference type="InterPro" id="IPR011856">
    <property type="entry name" value="tRNA_endonuc-like_dom_sf"/>
</dbReference>
<evidence type="ECO:0008006" key="3">
    <source>
        <dbReference type="Google" id="ProtNLM"/>
    </source>
</evidence>
<keyword evidence="2" id="KW-1185">Reference proteome</keyword>
<sequence>MAKRIRMNEVPCWQEERNFTKWLADNIDCVGNTIGRNIVSACTEVKESSEYGKGKYPVDILAIDENDEKIVVENQYFLSNHIHLGEILTYSAWNSVSTIVWITEDIDEEHFRAVEYIKELAQSSDRKLEFWILLMSPDENSDLLNDPNVILKVATKDDCIKRDSNVKPPINAELNIEFWNRFESVVLKYGFSLSRQGRTDCINLRWGKSYEMNVPFRKNNINIEVNFKKFGTIFYDAIDADFDSIVEELCLGKYDEISLNQYSKYSQIRVKIPAQVENIDKWDEYIERMIGIILKLREIADRYEFCY</sequence>
<accession>A0ABT0NIC9</accession>
<reference evidence="1 2" key="1">
    <citation type="submission" date="2019-03" db="EMBL/GenBank/DDBJ databases">
        <authorList>
            <person name="Molinero N."/>
            <person name="Sanchez B."/>
            <person name="Walker A."/>
            <person name="Duncan S."/>
            <person name="Delgado S."/>
            <person name="Margolles A."/>
        </authorList>
    </citation>
    <scope>NUCLEOTIDE SEQUENCE [LARGE SCALE GENOMIC DNA]</scope>
    <source>
        <strain evidence="1 2">IPLA60002</strain>
    </source>
</reference>
<proteinExistence type="predicted"/>
<organism evidence="1 2">
    <name type="scientific">Ruminococcus bromii</name>
    <dbReference type="NCBI Taxonomy" id="40518"/>
    <lineage>
        <taxon>Bacteria</taxon>
        <taxon>Bacillati</taxon>
        <taxon>Bacillota</taxon>
        <taxon>Clostridia</taxon>
        <taxon>Eubacteriales</taxon>
        <taxon>Oscillospiraceae</taxon>
        <taxon>Ruminococcus</taxon>
    </lineage>
</organism>
<dbReference type="Gene3D" id="3.40.1350.10">
    <property type="match status" value="1"/>
</dbReference>
<evidence type="ECO:0000313" key="2">
    <source>
        <dbReference type="Proteomes" id="UP001056693"/>
    </source>
</evidence>
<dbReference type="Proteomes" id="UP001056693">
    <property type="component" value="Unassembled WGS sequence"/>
</dbReference>
<protein>
    <recommendedName>
        <fullName evidence="3">DUF4268 domain-containing protein</fullName>
    </recommendedName>
</protein>
<name>A0ABT0NIC9_9FIRM</name>
<evidence type="ECO:0000313" key="1">
    <source>
        <dbReference type="EMBL" id="MCL3787926.1"/>
    </source>
</evidence>
<comment type="caution">
    <text evidence="1">The sequence shown here is derived from an EMBL/GenBank/DDBJ whole genome shotgun (WGS) entry which is preliminary data.</text>
</comment>
<dbReference type="RefSeq" id="WP_249376888.1">
    <property type="nucleotide sequence ID" value="NZ_SNUZ01000011.1"/>
</dbReference>
<gene>
    <name evidence="1" type="ORF">E2N93_07920</name>
</gene>